<dbReference type="InterPro" id="IPR001841">
    <property type="entry name" value="Znf_RING"/>
</dbReference>
<dbReference type="GO" id="GO:0016567">
    <property type="term" value="P:protein ubiquitination"/>
    <property type="evidence" value="ECO:0007669"/>
    <property type="project" value="InterPro"/>
</dbReference>
<evidence type="ECO:0000256" key="5">
    <source>
        <dbReference type="ARBA" id="ARBA00022679"/>
    </source>
</evidence>
<keyword evidence="10" id="KW-0862">Zinc</keyword>
<dbReference type="GO" id="GO:0016020">
    <property type="term" value="C:membrane"/>
    <property type="evidence" value="ECO:0007669"/>
    <property type="project" value="UniProtKB-SubCell"/>
</dbReference>
<dbReference type="CDD" id="cd16461">
    <property type="entry name" value="RING-H2_EL5-like"/>
    <property type="match status" value="1"/>
</dbReference>
<feature type="transmembrane region" description="Helical" evidence="16">
    <location>
        <begin position="73"/>
        <end position="94"/>
    </location>
</feature>
<protein>
    <recommendedName>
        <fullName evidence="4">RING-type E3 ubiquitin transferase</fullName>
        <ecNumber evidence="4">2.3.2.27</ecNumber>
    </recommendedName>
</protein>
<comment type="subcellular location">
    <subcellularLocation>
        <location evidence="2">Membrane</location>
        <topology evidence="2">Single-pass membrane protein</topology>
    </subcellularLocation>
</comment>
<dbReference type="Gene3D" id="3.30.40.10">
    <property type="entry name" value="Zinc/RING finger domain, C3HC4 (zinc finger)"/>
    <property type="match status" value="1"/>
</dbReference>
<evidence type="ECO:0000256" key="10">
    <source>
        <dbReference type="ARBA" id="ARBA00022833"/>
    </source>
</evidence>
<comment type="similarity">
    <text evidence="13">Belongs to the RING-type zinc finger family. ATL subfamily.</text>
</comment>
<dbReference type="GO" id="GO:0008270">
    <property type="term" value="F:zinc ion binding"/>
    <property type="evidence" value="ECO:0007669"/>
    <property type="project" value="UniProtKB-KW"/>
</dbReference>
<evidence type="ECO:0000313" key="18">
    <source>
        <dbReference type="EMBL" id="KAJ8429801.1"/>
    </source>
</evidence>
<dbReference type="PANTHER" id="PTHR46913">
    <property type="entry name" value="RING-H2 FINGER PROTEIN ATL16"/>
    <property type="match status" value="1"/>
</dbReference>
<evidence type="ECO:0000256" key="1">
    <source>
        <dbReference type="ARBA" id="ARBA00000900"/>
    </source>
</evidence>
<keyword evidence="12 16" id="KW-0472">Membrane</keyword>
<evidence type="ECO:0000256" key="15">
    <source>
        <dbReference type="SAM" id="MobiDB-lite"/>
    </source>
</evidence>
<comment type="catalytic activity">
    <reaction evidence="1">
        <text>S-ubiquitinyl-[E2 ubiquitin-conjugating enzyme]-L-cysteine + [acceptor protein]-L-lysine = [E2 ubiquitin-conjugating enzyme]-L-cysteine + N(6)-ubiquitinyl-[acceptor protein]-L-lysine.</text>
        <dbReference type="EC" id="2.3.2.27"/>
    </reaction>
</comment>
<evidence type="ECO:0000256" key="8">
    <source>
        <dbReference type="ARBA" id="ARBA00022771"/>
    </source>
</evidence>
<evidence type="ECO:0000256" key="14">
    <source>
        <dbReference type="PROSITE-ProRule" id="PRU00175"/>
    </source>
</evidence>
<keyword evidence="19" id="KW-1185">Reference proteome</keyword>
<keyword evidence="9" id="KW-0833">Ubl conjugation pathway</keyword>
<gene>
    <name evidence="18" type="ORF">Cgig2_004385</name>
</gene>
<dbReference type="EMBL" id="JAKOGI010000856">
    <property type="protein sequence ID" value="KAJ8429801.1"/>
    <property type="molecule type" value="Genomic_DNA"/>
</dbReference>
<sequence>MRSVPIVGAPQPWPPPPTNATDGKTYRNNCTPGICDLNCPQYCGYFYLAPPPPFLLDASDGGGEDSSGRISPLMAALIAVLAAAFLLLFYYTVVSRFCRRRQRRRRSAQILNNPSSSDDTEIRLDPMVHDPTRPAGLDESFIRQITVFKYRRSDGLIDSTDCAVCLNEFKEEENLRLMPNCEHAFHIPCIDTWLKSQSNCPLCRATMDPLPARPASNPNPNTASNNGAVSVAAMQVQSSSNDVVLVVREADGGGDGEVVVVVCHEAGEEGREEEERENGEEEEASESGKDKC</sequence>
<reference evidence="18" key="1">
    <citation type="submission" date="2022-04" db="EMBL/GenBank/DDBJ databases">
        <title>Carnegiea gigantea Genome sequencing and assembly v2.</title>
        <authorList>
            <person name="Copetti D."/>
            <person name="Sanderson M.J."/>
            <person name="Burquez A."/>
            <person name="Wojciechowski M.F."/>
        </authorList>
    </citation>
    <scope>NUCLEOTIDE SEQUENCE</scope>
    <source>
        <strain evidence="18">SGP5-SGP5p</strain>
        <tissue evidence="18">Aerial part</tissue>
    </source>
</reference>
<comment type="pathway">
    <text evidence="3">Protein modification; protein ubiquitination.</text>
</comment>
<dbReference type="OrthoDB" id="1741245at2759"/>
<accession>A0A9Q1JRT4</accession>
<dbReference type="EC" id="2.3.2.27" evidence="4"/>
<feature type="region of interest" description="Disordered" evidence="15">
    <location>
        <begin position="265"/>
        <end position="292"/>
    </location>
</feature>
<keyword evidence="5" id="KW-0808">Transferase</keyword>
<dbReference type="InterPro" id="IPR013083">
    <property type="entry name" value="Znf_RING/FYVE/PHD"/>
</dbReference>
<feature type="domain" description="RING-type" evidence="17">
    <location>
        <begin position="162"/>
        <end position="204"/>
    </location>
</feature>
<dbReference type="FunFam" id="3.30.40.10:FF:000187">
    <property type="entry name" value="E3 ubiquitin-protein ligase ATL6"/>
    <property type="match status" value="1"/>
</dbReference>
<dbReference type="Proteomes" id="UP001153076">
    <property type="component" value="Unassembled WGS sequence"/>
</dbReference>
<feature type="region of interest" description="Disordered" evidence="15">
    <location>
        <begin position="1"/>
        <end position="22"/>
    </location>
</feature>
<evidence type="ECO:0000256" key="4">
    <source>
        <dbReference type="ARBA" id="ARBA00012483"/>
    </source>
</evidence>
<evidence type="ECO:0000256" key="3">
    <source>
        <dbReference type="ARBA" id="ARBA00004906"/>
    </source>
</evidence>
<dbReference type="Pfam" id="PF13639">
    <property type="entry name" value="zf-RING_2"/>
    <property type="match status" value="1"/>
</dbReference>
<evidence type="ECO:0000313" key="19">
    <source>
        <dbReference type="Proteomes" id="UP001153076"/>
    </source>
</evidence>
<dbReference type="SUPFAM" id="SSF57850">
    <property type="entry name" value="RING/U-box"/>
    <property type="match status" value="1"/>
</dbReference>
<keyword evidence="8 14" id="KW-0863">Zinc-finger</keyword>
<evidence type="ECO:0000256" key="6">
    <source>
        <dbReference type="ARBA" id="ARBA00022692"/>
    </source>
</evidence>
<organism evidence="18 19">
    <name type="scientific">Carnegiea gigantea</name>
    <dbReference type="NCBI Taxonomy" id="171969"/>
    <lineage>
        <taxon>Eukaryota</taxon>
        <taxon>Viridiplantae</taxon>
        <taxon>Streptophyta</taxon>
        <taxon>Embryophyta</taxon>
        <taxon>Tracheophyta</taxon>
        <taxon>Spermatophyta</taxon>
        <taxon>Magnoliopsida</taxon>
        <taxon>eudicotyledons</taxon>
        <taxon>Gunneridae</taxon>
        <taxon>Pentapetalae</taxon>
        <taxon>Caryophyllales</taxon>
        <taxon>Cactineae</taxon>
        <taxon>Cactaceae</taxon>
        <taxon>Cactoideae</taxon>
        <taxon>Echinocereeae</taxon>
        <taxon>Carnegiea</taxon>
    </lineage>
</organism>
<dbReference type="InterPro" id="IPR044600">
    <property type="entry name" value="ATL1/ATL16-like"/>
</dbReference>
<evidence type="ECO:0000256" key="9">
    <source>
        <dbReference type="ARBA" id="ARBA00022786"/>
    </source>
</evidence>
<keyword evidence="11 16" id="KW-1133">Transmembrane helix</keyword>
<evidence type="ECO:0000256" key="13">
    <source>
        <dbReference type="ARBA" id="ARBA00024209"/>
    </source>
</evidence>
<evidence type="ECO:0000256" key="16">
    <source>
        <dbReference type="SAM" id="Phobius"/>
    </source>
</evidence>
<proteinExistence type="inferred from homology"/>
<dbReference type="PROSITE" id="PS50089">
    <property type="entry name" value="ZF_RING_2"/>
    <property type="match status" value="1"/>
</dbReference>
<evidence type="ECO:0000256" key="12">
    <source>
        <dbReference type="ARBA" id="ARBA00023136"/>
    </source>
</evidence>
<dbReference type="AlphaFoldDB" id="A0A9Q1JRT4"/>
<keyword evidence="7" id="KW-0479">Metal-binding</keyword>
<name>A0A9Q1JRT4_9CARY</name>
<dbReference type="SMART" id="SM00184">
    <property type="entry name" value="RING"/>
    <property type="match status" value="1"/>
</dbReference>
<dbReference type="PANTHER" id="PTHR46913:SF22">
    <property type="entry name" value="RING-TYPE E3 UBIQUITIN TRANSFERASE"/>
    <property type="match status" value="1"/>
</dbReference>
<comment type="caution">
    <text evidence="18">The sequence shown here is derived from an EMBL/GenBank/DDBJ whole genome shotgun (WGS) entry which is preliminary data.</text>
</comment>
<evidence type="ECO:0000259" key="17">
    <source>
        <dbReference type="PROSITE" id="PS50089"/>
    </source>
</evidence>
<evidence type="ECO:0000256" key="2">
    <source>
        <dbReference type="ARBA" id="ARBA00004167"/>
    </source>
</evidence>
<evidence type="ECO:0000256" key="7">
    <source>
        <dbReference type="ARBA" id="ARBA00022723"/>
    </source>
</evidence>
<keyword evidence="6 16" id="KW-0812">Transmembrane</keyword>
<evidence type="ECO:0000256" key="11">
    <source>
        <dbReference type="ARBA" id="ARBA00022989"/>
    </source>
</evidence>
<dbReference type="GO" id="GO:0061630">
    <property type="term" value="F:ubiquitin protein ligase activity"/>
    <property type="evidence" value="ECO:0007669"/>
    <property type="project" value="UniProtKB-EC"/>
</dbReference>
<feature type="compositionally biased region" description="Acidic residues" evidence="15">
    <location>
        <begin position="270"/>
        <end position="285"/>
    </location>
</feature>